<keyword evidence="4" id="KW-1185">Reference proteome</keyword>
<dbReference type="AlphaFoldDB" id="A0A2T6ZE63"/>
<protein>
    <recommendedName>
        <fullName evidence="2">Rhodanese domain-containing protein</fullName>
    </recommendedName>
</protein>
<feature type="compositionally biased region" description="Basic and acidic residues" evidence="1">
    <location>
        <begin position="119"/>
        <end position="134"/>
    </location>
</feature>
<evidence type="ECO:0000259" key="2">
    <source>
        <dbReference type="PROSITE" id="PS50206"/>
    </source>
</evidence>
<dbReference type="SUPFAM" id="SSF52821">
    <property type="entry name" value="Rhodanese/Cell cycle control phosphatase"/>
    <property type="match status" value="1"/>
</dbReference>
<evidence type="ECO:0000256" key="1">
    <source>
        <dbReference type="SAM" id="MobiDB-lite"/>
    </source>
</evidence>
<dbReference type="PANTHER" id="PTHR10828">
    <property type="entry name" value="M-PHASE INDUCER PHOSPHATASE DUAL SPECIFICITY PHOSPHATASE CDC25"/>
    <property type="match status" value="1"/>
</dbReference>
<dbReference type="InterPro" id="IPR036873">
    <property type="entry name" value="Rhodanese-like_dom_sf"/>
</dbReference>
<gene>
    <name evidence="3" type="ORF">B9Z19DRAFT_1134466</name>
</gene>
<dbReference type="Gene3D" id="3.40.250.10">
    <property type="entry name" value="Rhodanese-like domain"/>
    <property type="match status" value="1"/>
</dbReference>
<dbReference type="OrthoDB" id="102559at2759"/>
<dbReference type="GO" id="GO:0004725">
    <property type="term" value="F:protein tyrosine phosphatase activity"/>
    <property type="evidence" value="ECO:0007669"/>
    <property type="project" value="TreeGrafter"/>
</dbReference>
<name>A0A2T6ZE63_TUBBO</name>
<evidence type="ECO:0000313" key="4">
    <source>
        <dbReference type="Proteomes" id="UP000244722"/>
    </source>
</evidence>
<feature type="domain" description="Rhodanese" evidence="2">
    <location>
        <begin position="29"/>
        <end position="160"/>
    </location>
</feature>
<dbReference type="PROSITE" id="PS50206">
    <property type="entry name" value="RHODANESE_3"/>
    <property type="match status" value="1"/>
</dbReference>
<dbReference type="GO" id="GO:0005737">
    <property type="term" value="C:cytoplasm"/>
    <property type="evidence" value="ECO:0007669"/>
    <property type="project" value="TreeGrafter"/>
</dbReference>
<dbReference type="GO" id="GO:0005634">
    <property type="term" value="C:nucleus"/>
    <property type="evidence" value="ECO:0007669"/>
    <property type="project" value="TreeGrafter"/>
</dbReference>
<comment type="caution">
    <text evidence="3">The sequence shown here is derived from an EMBL/GenBank/DDBJ whole genome shotgun (WGS) entry which is preliminary data.</text>
</comment>
<dbReference type="EMBL" id="NESQ01000346">
    <property type="protein sequence ID" value="PUU73785.1"/>
    <property type="molecule type" value="Genomic_DNA"/>
</dbReference>
<proteinExistence type="predicted"/>
<evidence type="ECO:0000313" key="3">
    <source>
        <dbReference type="EMBL" id="PUU73785.1"/>
    </source>
</evidence>
<reference evidence="3 4" key="1">
    <citation type="submission" date="2017-04" db="EMBL/GenBank/DDBJ databases">
        <title>Draft genome sequence of Tuber borchii Vittad., a whitish edible truffle.</title>
        <authorList>
            <consortium name="DOE Joint Genome Institute"/>
            <person name="Murat C."/>
            <person name="Kuo A."/>
            <person name="Barry K.W."/>
            <person name="Clum A."/>
            <person name="Dockter R.B."/>
            <person name="Fauchery L."/>
            <person name="Iotti M."/>
            <person name="Kohler A."/>
            <person name="Labutti K."/>
            <person name="Lindquist E.A."/>
            <person name="Lipzen A."/>
            <person name="Ohm R.A."/>
            <person name="Wang M."/>
            <person name="Grigoriev I.V."/>
            <person name="Zambonelli A."/>
            <person name="Martin F.M."/>
        </authorList>
    </citation>
    <scope>NUCLEOTIDE SEQUENCE [LARGE SCALE GENOMIC DNA]</scope>
    <source>
        <strain evidence="3 4">Tbo3840</strain>
    </source>
</reference>
<dbReference type="Pfam" id="PF00581">
    <property type="entry name" value="Rhodanese"/>
    <property type="match status" value="1"/>
</dbReference>
<dbReference type="STRING" id="42251.A0A2T6ZE63"/>
<feature type="region of interest" description="Disordered" evidence="1">
    <location>
        <begin position="112"/>
        <end position="134"/>
    </location>
</feature>
<dbReference type="SMART" id="SM00450">
    <property type="entry name" value="RHOD"/>
    <property type="match status" value="1"/>
</dbReference>
<organism evidence="3 4">
    <name type="scientific">Tuber borchii</name>
    <name type="common">White truffle</name>
    <dbReference type="NCBI Taxonomy" id="42251"/>
    <lineage>
        <taxon>Eukaryota</taxon>
        <taxon>Fungi</taxon>
        <taxon>Dikarya</taxon>
        <taxon>Ascomycota</taxon>
        <taxon>Pezizomycotina</taxon>
        <taxon>Pezizomycetes</taxon>
        <taxon>Pezizales</taxon>
        <taxon>Tuberaceae</taxon>
        <taxon>Tuber</taxon>
    </lineage>
</organism>
<sequence>MSSVTVASLNRISCERLRTLLLTQHTQPGEEKVVVVDVPSRLNKQDPDHIGGHIKSSRHVPSGSLDYTAAELARQLKGAEKVVFHCLLSQQRGPSAALRYQMERERLFGRGSTVTAGGTKEEEGGEGREGGEEGEVKMQEVLVLDGGFAGWQAKYGNDERLTENYNKELWEAEY</sequence>
<dbReference type="PANTHER" id="PTHR10828:SF38">
    <property type="entry name" value="ARSENICAL-RESISTANCE PROTEIN 2-RELATED"/>
    <property type="match status" value="1"/>
</dbReference>
<accession>A0A2T6ZE63</accession>
<dbReference type="InterPro" id="IPR001763">
    <property type="entry name" value="Rhodanese-like_dom"/>
</dbReference>
<dbReference type="Proteomes" id="UP000244722">
    <property type="component" value="Unassembled WGS sequence"/>
</dbReference>